<evidence type="ECO:0000313" key="3">
    <source>
        <dbReference type="EMBL" id="CAE7472346.1"/>
    </source>
</evidence>
<feature type="compositionally biased region" description="Pro residues" evidence="1">
    <location>
        <begin position="115"/>
        <end position="125"/>
    </location>
</feature>
<dbReference type="InterPro" id="IPR003029">
    <property type="entry name" value="S1_domain"/>
</dbReference>
<feature type="compositionally biased region" description="Acidic residues" evidence="1">
    <location>
        <begin position="101"/>
        <end position="114"/>
    </location>
</feature>
<organism evidence="3 4">
    <name type="scientific">Symbiodinium natans</name>
    <dbReference type="NCBI Taxonomy" id="878477"/>
    <lineage>
        <taxon>Eukaryota</taxon>
        <taxon>Sar</taxon>
        <taxon>Alveolata</taxon>
        <taxon>Dinophyceae</taxon>
        <taxon>Suessiales</taxon>
        <taxon>Symbiodiniaceae</taxon>
        <taxon>Symbiodinium</taxon>
    </lineage>
</organism>
<protein>
    <recommendedName>
        <fullName evidence="2">S1 motif domain-containing protein</fullName>
    </recommendedName>
</protein>
<keyword evidence="4" id="KW-1185">Reference proteome</keyword>
<feature type="compositionally biased region" description="Pro residues" evidence="1">
    <location>
        <begin position="74"/>
        <end position="83"/>
    </location>
</feature>
<feature type="region of interest" description="Disordered" evidence="1">
    <location>
        <begin position="72"/>
        <end position="91"/>
    </location>
</feature>
<feature type="region of interest" description="Disordered" evidence="1">
    <location>
        <begin position="101"/>
        <end position="138"/>
    </location>
</feature>
<evidence type="ECO:0000259" key="2">
    <source>
        <dbReference type="PROSITE" id="PS50126"/>
    </source>
</evidence>
<sequence>MKHSMVDMDCESAVRSRPGHPRYACRMARRRRHHTAEIVALTLAAATHAAFTLAGRATPPCKRFATQLRAESMPPLPPLPPLPTSSDMPAVPAMPFLAETEEDDAEEEQSEEDSWPPPPPEPVVPAVPNFQQYSPPPQREREFVQTGFSRPWRRPEDAGRDTPQDFFVLPQDEREGEPRALTWEEALVDFLPIGATVRGVIQELRPYGSFISLIVSGMAVGRFGEDSRIRGFCEDLQSSSNPADPQVGEHVAVKIIDVDMSTKRVFLSTSQAEPPWPATQRERTLHAPEKYDDESFFPLP</sequence>
<comment type="caution">
    <text evidence="3">The sequence shown here is derived from an EMBL/GenBank/DDBJ whole genome shotgun (WGS) entry which is preliminary data.</text>
</comment>
<dbReference type="InterPro" id="IPR012340">
    <property type="entry name" value="NA-bd_OB-fold"/>
</dbReference>
<reference evidence="3" key="1">
    <citation type="submission" date="2021-02" db="EMBL/GenBank/DDBJ databases">
        <authorList>
            <person name="Dougan E. K."/>
            <person name="Rhodes N."/>
            <person name="Thang M."/>
            <person name="Chan C."/>
        </authorList>
    </citation>
    <scope>NUCLEOTIDE SEQUENCE</scope>
</reference>
<dbReference type="AlphaFoldDB" id="A0A812SA86"/>
<evidence type="ECO:0000256" key="1">
    <source>
        <dbReference type="SAM" id="MobiDB-lite"/>
    </source>
</evidence>
<feature type="domain" description="S1 motif" evidence="2">
    <location>
        <begin position="194"/>
        <end position="270"/>
    </location>
</feature>
<gene>
    <name evidence="3" type="ORF">SNAT2548_LOCUS26530</name>
</gene>
<dbReference type="Proteomes" id="UP000604046">
    <property type="component" value="Unassembled WGS sequence"/>
</dbReference>
<dbReference type="OrthoDB" id="432271at2759"/>
<feature type="compositionally biased region" description="Basic and acidic residues" evidence="1">
    <location>
        <begin position="280"/>
        <end position="290"/>
    </location>
</feature>
<proteinExistence type="predicted"/>
<dbReference type="SUPFAM" id="SSF50249">
    <property type="entry name" value="Nucleic acid-binding proteins"/>
    <property type="match status" value="1"/>
</dbReference>
<accession>A0A812SA86</accession>
<name>A0A812SA86_9DINO</name>
<dbReference type="GO" id="GO:0003676">
    <property type="term" value="F:nucleic acid binding"/>
    <property type="evidence" value="ECO:0007669"/>
    <property type="project" value="InterPro"/>
</dbReference>
<dbReference type="PROSITE" id="PS50126">
    <property type="entry name" value="S1"/>
    <property type="match status" value="1"/>
</dbReference>
<dbReference type="EMBL" id="CAJNDS010002434">
    <property type="protein sequence ID" value="CAE7472346.1"/>
    <property type="molecule type" value="Genomic_DNA"/>
</dbReference>
<dbReference type="Gene3D" id="2.40.50.140">
    <property type="entry name" value="Nucleic acid-binding proteins"/>
    <property type="match status" value="1"/>
</dbReference>
<evidence type="ECO:0000313" key="4">
    <source>
        <dbReference type="Proteomes" id="UP000604046"/>
    </source>
</evidence>
<dbReference type="SMART" id="SM00316">
    <property type="entry name" value="S1"/>
    <property type="match status" value="1"/>
</dbReference>
<feature type="region of interest" description="Disordered" evidence="1">
    <location>
        <begin position="269"/>
        <end position="300"/>
    </location>
</feature>
<feature type="compositionally biased region" description="Acidic residues" evidence="1">
    <location>
        <begin position="291"/>
        <end position="300"/>
    </location>
</feature>